<dbReference type="SUPFAM" id="SSF52540">
    <property type="entry name" value="P-loop containing nucleoside triphosphate hydrolases"/>
    <property type="match status" value="1"/>
</dbReference>
<dbReference type="GO" id="GO:0016887">
    <property type="term" value="F:ATP hydrolysis activity"/>
    <property type="evidence" value="ECO:0007669"/>
    <property type="project" value="InterPro"/>
</dbReference>
<dbReference type="InterPro" id="IPR050334">
    <property type="entry name" value="Molybdenum_import_ModC"/>
</dbReference>
<dbReference type="PANTHER" id="PTHR43514">
    <property type="entry name" value="ABC TRANSPORTER I FAMILY MEMBER 10"/>
    <property type="match status" value="1"/>
</dbReference>
<gene>
    <name evidence="2" type="ORF">CTOB1V02_LOCUS16923</name>
</gene>
<accession>A0A7R8WVQ2</accession>
<dbReference type="InterPro" id="IPR003439">
    <property type="entry name" value="ABC_transporter-like_ATP-bd"/>
</dbReference>
<dbReference type="Pfam" id="PF00005">
    <property type="entry name" value="ABC_tran"/>
    <property type="match status" value="1"/>
</dbReference>
<protein>
    <recommendedName>
        <fullName evidence="1">ABC transporter domain-containing protein</fullName>
    </recommendedName>
</protein>
<dbReference type="GO" id="GO:0005524">
    <property type="term" value="F:ATP binding"/>
    <property type="evidence" value="ECO:0007669"/>
    <property type="project" value="InterPro"/>
</dbReference>
<evidence type="ECO:0000313" key="2">
    <source>
        <dbReference type="EMBL" id="CAD7239108.1"/>
    </source>
</evidence>
<feature type="domain" description="ABC transporter" evidence="1">
    <location>
        <begin position="29"/>
        <end position="144"/>
    </location>
</feature>
<dbReference type="Gene3D" id="3.40.50.300">
    <property type="entry name" value="P-loop containing nucleotide triphosphate hydrolases"/>
    <property type="match status" value="1"/>
</dbReference>
<dbReference type="PANTHER" id="PTHR43514:SF10">
    <property type="entry name" value="MOLYBDENUM IMPORT ATP-BINDING PROTEIN MODC 2"/>
    <property type="match status" value="1"/>
</dbReference>
<evidence type="ECO:0000259" key="1">
    <source>
        <dbReference type="Pfam" id="PF00005"/>
    </source>
</evidence>
<feature type="non-terminal residue" evidence="2">
    <location>
        <position position="144"/>
    </location>
</feature>
<dbReference type="OrthoDB" id="8061355at2759"/>
<sequence length="144" mass="16217">MSLSTGNSSSIEFRFRLDYAGFQLDVEQQLPGQGISVLFGPSGCGKSTLLRCIAGLEQAQSSYLRVKGEVWDDSAQQLFRPTWQRPLGYVFQEASLFPHLTVQQNLEFGRRRSKRIRDPATLEQSIELLGISHLLSRMPERLSG</sequence>
<proteinExistence type="predicted"/>
<organism evidence="2">
    <name type="scientific">Cyprideis torosa</name>
    <dbReference type="NCBI Taxonomy" id="163714"/>
    <lineage>
        <taxon>Eukaryota</taxon>
        <taxon>Metazoa</taxon>
        <taxon>Ecdysozoa</taxon>
        <taxon>Arthropoda</taxon>
        <taxon>Crustacea</taxon>
        <taxon>Oligostraca</taxon>
        <taxon>Ostracoda</taxon>
        <taxon>Podocopa</taxon>
        <taxon>Podocopida</taxon>
        <taxon>Cytherocopina</taxon>
        <taxon>Cytheroidea</taxon>
        <taxon>Cytherideidae</taxon>
        <taxon>Cyprideis</taxon>
    </lineage>
</organism>
<name>A0A7R8WVQ2_9CRUS</name>
<reference evidence="2" key="1">
    <citation type="submission" date="2020-11" db="EMBL/GenBank/DDBJ databases">
        <authorList>
            <person name="Tran Van P."/>
        </authorList>
    </citation>
    <scope>NUCLEOTIDE SEQUENCE</scope>
</reference>
<dbReference type="AlphaFoldDB" id="A0A7R8WVQ2"/>
<dbReference type="EMBL" id="OB716033">
    <property type="protein sequence ID" value="CAD7239108.1"/>
    <property type="molecule type" value="Genomic_DNA"/>
</dbReference>
<dbReference type="InterPro" id="IPR027417">
    <property type="entry name" value="P-loop_NTPase"/>
</dbReference>